<evidence type="ECO:0000256" key="1">
    <source>
        <dbReference type="SAM" id="MobiDB-lite"/>
    </source>
</evidence>
<keyword evidence="3" id="KW-1185">Reference proteome</keyword>
<comment type="caution">
    <text evidence="2">The sequence shown here is derived from an EMBL/GenBank/DDBJ whole genome shotgun (WGS) entry which is preliminary data.</text>
</comment>
<proteinExistence type="predicted"/>
<dbReference type="RefSeq" id="WP_380793902.1">
    <property type="nucleotide sequence ID" value="NZ_JBHTKR010000006.1"/>
</dbReference>
<dbReference type="InterPro" id="IPR005632">
    <property type="entry name" value="Chaperone_Skp"/>
</dbReference>
<dbReference type="Proteomes" id="UP001597151">
    <property type="component" value="Unassembled WGS sequence"/>
</dbReference>
<organism evidence="2 3">
    <name type="scientific">Seohaeicola saemankumensis</name>
    <dbReference type="NCBI Taxonomy" id="481181"/>
    <lineage>
        <taxon>Bacteria</taxon>
        <taxon>Pseudomonadati</taxon>
        <taxon>Pseudomonadota</taxon>
        <taxon>Alphaproteobacteria</taxon>
        <taxon>Rhodobacterales</taxon>
        <taxon>Roseobacteraceae</taxon>
        <taxon>Seohaeicola</taxon>
    </lineage>
</organism>
<dbReference type="SMART" id="SM00935">
    <property type="entry name" value="OmpH"/>
    <property type="match status" value="1"/>
</dbReference>
<dbReference type="EMBL" id="JBHTKR010000006">
    <property type="protein sequence ID" value="MFD1196198.1"/>
    <property type="molecule type" value="Genomic_DNA"/>
</dbReference>
<dbReference type="InterPro" id="IPR024930">
    <property type="entry name" value="Skp_dom_sf"/>
</dbReference>
<gene>
    <name evidence="2" type="ORF">ACFQ3C_16130</name>
</gene>
<evidence type="ECO:0000313" key="3">
    <source>
        <dbReference type="Proteomes" id="UP001597151"/>
    </source>
</evidence>
<accession>A0ABW3TGX6</accession>
<sequence>MTAFSDCGRAAWQSACALVLALCLCLVGGDVTAQETQLIRSPILSLDQDRMFALSDFGRRFETALQADGAQLEIENRRIESELEAEEKDLTQRRPAMSPEAFRALADAFDVKVQRIRTEQTAKARALALRTEEAQRQFIAAARPVLEQLMIDAGAVVIIDPRSVVMSRSAIDVTDEAIRRINSSIGEGPGGGTPPQDAPDKPKGD</sequence>
<name>A0ABW3TGX6_9RHOB</name>
<dbReference type="Pfam" id="PF03938">
    <property type="entry name" value="OmpH"/>
    <property type="match status" value="1"/>
</dbReference>
<reference evidence="3" key="1">
    <citation type="journal article" date="2019" name="Int. J. Syst. Evol. Microbiol.">
        <title>The Global Catalogue of Microorganisms (GCM) 10K type strain sequencing project: providing services to taxonomists for standard genome sequencing and annotation.</title>
        <authorList>
            <consortium name="The Broad Institute Genomics Platform"/>
            <consortium name="The Broad Institute Genome Sequencing Center for Infectious Disease"/>
            <person name="Wu L."/>
            <person name="Ma J."/>
        </authorList>
    </citation>
    <scope>NUCLEOTIDE SEQUENCE [LARGE SCALE GENOMIC DNA]</scope>
    <source>
        <strain evidence="3">CCUG 55328</strain>
    </source>
</reference>
<evidence type="ECO:0000313" key="2">
    <source>
        <dbReference type="EMBL" id="MFD1196198.1"/>
    </source>
</evidence>
<feature type="region of interest" description="Disordered" evidence="1">
    <location>
        <begin position="181"/>
        <end position="205"/>
    </location>
</feature>
<dbReference type="SUPFAM" id="SSF111384">
    <property type="entry name" value="OmpH-like"/>
    <property type="match status" value="1"/>
</dbReference>
<dbReference type="Gene3D" id="3.30.910.20">
    <property type="entry name" value="Skp domain"/>
    <property type="match status" value="1"/>
</dbReference>
<protein>
    <submittedName>
        <fullName evidence="2">OmpH family outer membrane protein</fullName>
    </submittedName>
</protein>